<sequence length="267" mass="30679">MKTGEFKDIILSNYKENGRVFPWRTNLDPWGIMVSEFMLQQTQTERVVPYWERWMERWPAPVRLAQASLEDVLREWSGLGYNRRARYLKETAVRIADSHGGIVPASPDQLRELPGIGTYSSQAIACFAYNYPAVFIETNIRAVYIHFFFQDKAGIQDAEIFPLIKETLDPENPREWYWGLMDYGAELKKITPNPSRKSAHYTRQSRFEGSLRQVRGAVIRSLVSDGPCDRDTLKARTGIGDSRLDEALSALYGESMVAEKDGIYRIP</sequence>
<evidence type="ECO:0000256" key="9">
    <source>
        <dbReference type="ARBA" id="ARBA00022801"/>
    </source>
</evidence>
<name>A0A7T8B9K1_9SPIR</name>
<dbReference type="Gene3D" id="1.10.340.30">
    <property type="entry name" value="Hypothetical protein, domain 2"/>
    <property type="match status" value="1"/>
</dbReference>
<reference evidence="15" key="1">
    <citation type="submission" date="2021-01" db="EMBL/GenBank/DDBJ databases">
        <title>Description of Breznakiella homolactica.</title>
        <authorList>
            <person name="Song Y."/>
            <person name="Brune A."/>
        </authorList>
    </citation>
    <scope>NUCLEOTIDE SEQUENCE</scope>
    <source>
        <strain evidence="15">RmG30</strain>
    </source>
</reference>
<dbReference type="GO" id="GO:0034039">
    <property type="term" value="F:8-oxo-7,8-dihydroguanine DNA N-glycosylase activity"/>
    <property type="evidence" value="ECO:0007669"/>
    <property type="project" value="TreeGrafter"/>
</dbReference>
<dbReference type="PANTHER" id="PTHR42944:SF1">
    <property type="entry name" value="ADENINE DNA GLYCOSYLASE"/>
    <property type="match status" value="1"/>
</dbReference>
<keyword evidence="8" id="KW-0227">DNA damage</keyword>
<dbReference type="PANTHER" id="PTHR42944">
    <property type="entry name" value="ADENINE DNA GLYCOSYLASE"/>
    <property type="match status" value="1"/>
</dbReference>
<dbReference type="RefSeq" id="WP_215625351.1">
    <property type="nucleotide sequence ID" value="NZ_CP067089.2"/>
</dbReference>
<evidence type="ECO:0000256" key="1">
    <source>
        <dbReference type="ARBA" id="ARBA00000843"/>
    </source>
</evidence>
<evidence type="ECO:0000256" key="12">
    <source>
        <dbReference type="ARBA" id="ARBA00023204"/>
    </source>
</evidence>
<evidence type="ECO:0000256" key="2">
    <source>
        <dbReference type="ARBA" id="ARBA00001966"/>
    </source>
</evidence>
<dbReference type="EMBL" id="CP067089">
    <property type="protein sequence ID" value="QQO08045.1"/>
    <property type="molecule type" value="Genomic_DNA"/>
</dbReference>
<gene>
    <name evidence="15" type="ORF">JFL75_13980</name>
</gene>
<proteinExistence type="inferred from homology"/>
<evidence type="ECO:0000256" key="10">
    <source>
        <dbReference type="ARBA" id="ARBA00023004"/>
    </source>
</evidence>
<comment type="similarity">
    <text evidence="4">Belongs to the Nth/MutY family.</text>
</comment>
<organism evidence="15 16">
    <name type="scientific">Breznakiella homolactica</name>
    <dbReference type="NCBI Taxonomy" id="2798577"/>
    <lineage>
        <taxon>Bacteria</taxon>
        <taxon>Pseudomonadati</taxon>
        <taxon>Spirochaetota</taxon>
        <taxon>Spirochaetia</taxon>
        <taxon>Spirochaetales</taxon>
        <taxon>Breznakiellaceae</taxon>
        <taxon>Breznakiella</taxon>
    </lineage>
</organism>
<evidence type="ECO:0000256" key="6">
    <source>
        <dbReference type="ARBA" id="ARBA00022023"/>
    </source>
</evidence>
<evidence type="ECO:0000313" key="15">
    <source>
        <dbReference type="EMBL" id="QQO08045.1"/>
    </source>
</evidence>
<dbReference type="Pfam" id="PF00730">
    <property type="entry name" value="HhH-GPD"/>
    <property type="match status" value="1"/>
</dbReference>
<keyword evidence="12" id="KW-0234">DNA repair</keyword>
<dbReference type="KEGG" id="bhc:JFL75_13980"/>
<dbReference type="GO" id="GO:0000701">
    <property type="term" value="F:purine-specific mismatch base pair DNA N-glycosylase activity"/>
    <property type="evidence" value="ECO:0007669"/>
    <property type="project" value="UniProtKB-EC"/>
</dbReference>
<dbReference type="InterPro" id="IPR011257">
    <property type="entry name" value="DNA_glycosylase"/>
</dbReference>
<dbReference type="InterPro" id="IPR003265">
    <property type="entry name" value="HhH-GPD_domain"/>
</dbReference>
<dbReference type="GO" id="GO:0051536">
    <property type="term" value="F:iron-sulfur cluster binding"/>
    <property type="evidence" value="ECO:0007669"/>
    <property type="project" value="UniProtKB-KW"/>
</dbReference>
<dbReference type="SMART" id="SM00478">
    <property type="entry name" value="ENDO3c"/>
    <property type="match status" value="1"/>
</dbReference>
<dbReference type="EC" id="3.2.2.31" evidence="5"/>
<dbReference type="GO" id="GO:0006298">
    <property type="term" value="P:mismatch repair"/>
    <property type="evidence" value="ECO:0007669"/>
    <property type="project" value="TreeGrafter"/>
</dbReference>
<comment type="catalytic activity">
    <reaction evidence="1">
        <text>Hydrolyzes free adenine bases from 7,8-dihydro-8-oxoguanine:adenine mismatched double-stranded DNA, leaving an apurinic site.</text>
        <dbReference type="EC" id="3.2.2.31"/>
    </reaction>
</comment>
<dbReference type="CDD" id="cd00056">
    <property type="entry name" value="ENDO3c"/>
    <property type="match status" value="1"/>
</dbReference>
<evidence type="ECO:0000256" key="5">
    <source>
        <dbReference type="ARBA" id="ARBA00012045"/>
    </source>
</evidence>
<feature type="domain" description="HhH-GPD" evidence="14">
    <location>
        <begin position="38"/>
        <end position="186"/>
    </location>
</feature>
<keyword evidence="11" id="KW-0411">Iron-sulfur</keyword>
<comment type="function">
    <text evidence="3">Adenine glycosylase active on G-A mispairs. MutY also corrects error-prone DNA synthesis past GO lesions which are due to the oxidatively damaged form of guanine: 7,8-dihydro-8-oxoguanine (8-oxo-dGTP).</text>
</comment>
<keyword evidence="7" id="KW-0479">Metal-binding</keyword>
<dbReference type="Pfam" id="PF00633">
    <property type="entry name" value="HHH"/>
    <property type="match status" value="1"/>
</dbReference>
<evidence type="ECO:0000256" key="11">
    <source>
        <dbReference type="ARBA" id="ARBA00023014"/>
    </source>
</evidence>
<keyword evidence="13" id="KW-0326">Glycosidase</keyword>
<dbReference type="Gene3D" id="1.10.1670.10">
    <property type="entry name" value="Helix-hairpin-Helix base-excision DNA repair enzymes (C-terminal)"/>
    <property type="match status" value="1"/>
</dbReference>
<evidence type="ECO:0000256" key="8">
    <source>
        <dbReference type="ARBA" id="ARBA00022763"/>
    </source>
</evidence>
<evidence type="ECO:0000259" key="14">
    <source>
        <dbReference type="SMART" id="SM00478"/>
    </source>
</evidence>
<dbReference type="SUPFAM" id="SSF48150">
    <property type="entry name" value="DNA-glycosylase"/>
    <property type="match status" value="1"/>
</dbReference>
<evidence type="ECO:0000256" key="7">
    <source>
        <dbReference type="ARBA" id="ARBA00022723"/>
    </source>
</evidence>
<comment type="cofactor">
    <cofactor evidence="2">
        <name>[4Fe-4S] cluster</name>
        <dbReference type="ChEBI" id="CHEBI:49883"/>
    </cofactor>
</comment>
<keyword evidence="16" id="KW-1185">Reference proteome</keyword>
<dbReference type="GO" id="GO:0032357">
    <property type="term" value="F:oxidized purine DNA binding"/>
    <property type="evidence" value="ECO:0007669"/>
    <property type="project" value="TreeGrafter"/>
</dbReference>
<evidence type="ECO:0000256" key="13">
    <source>
        <dbReference type="ARBA" id="ARBA00023295"/>
    </source>
</evidence>
<dbReference type="GO" id="GO:0046872">
    <property type="term" value="F:metal ion binding"/>
    <property type="evidence" value="ECO:0007669"/>
    <property type="project" value="UniProtKB-KW"/>
</dbReference>
<dbReference type="InterPro" id="IPR044298">
    <property type="entry name" value="MIG/MutY"/>
</dbReference>
<dbReference type="GO" id="GO:0035485">
    <property type="term" value="F:adenine/guanine mispair binding"/>
    <property type="evidence" value="ECO:0007669"/>
    <property type="project" value="TreeGrafter"/>
</dbReference>
<dbReference type="GO" id="GO:0006284">
    <property type="term" value="P:base-excision repair"/>
    <property type="evidence" value="ECO:0007669"/>
    <property type="project" value="InterPro"/>
</dbReference>
<dbReference type="Proteomes" id="UP000595917">
    <property type="component" value="Chromosome"/>
</dbReference>
<dbReference type="InterPro" id="IPR023170">
    <property type="entry name" value="HhH_base_excis_C"/>
</dbReference>
<accession>A0A7T8B9K1</accession>
<keyword evidence="10" id="KW-0408">Iron</keyword>
<dbReference type="AlphaFoldDB" id="A0A7T8B9K1"/>
<evidence type="ECO:0000256" key="4">
    <source>
        <dbReference type="ARBA" id="ARBA00008343"/>
    </source>
</evidence>
<keyword evidence="9" id="KW-0378">Hydrolase</keyword>
<protein>
    <recommendedName>
        <fullName evidence="6">Adenine DNA glycosylase</fullName>
        <ecNumber evidence="5">3.2.2.31</ecNumber>
    </recommendedName>
</protein>
<evidence type="ECO:0000256" key="3">
    <source>
        <dbReference type="ARBA" id="ARBA00002933"/>
    </source>
</evidence>
<dbReference type="InterPro" id="IPR000445">
    <property type="entry name" value="HhH_motif"/>
</dbReference>
<evidence type="ECO:0000313" key="16">
    <source>
        <dbReference type="Proteomes" id="UP000595917"/>
    </source>
</evidence>